<evidence type="ECO:0000256" key="2">
    <source>
        <dbReference type="SAM" id="SignalP"/>
    </source>
</evidence>
<feature type="compositionally biased region" description="Polar residues" evidence="1">
    <location>
        <begin position="36"/>
        <end position="46"/>
    </location>
</feature>
<accession>A0A5E5A7G1</accession>
<sequence length="325" mass="36039">MRHVHIRQWTVVMVLAMLLSACATTPTPTPTPTATGPDQSSVASTQRDIKSLHKRGRETIIELHRYYNAAVKDCGGPNLPAALCSGILLRATENTPNGIPWDPSPSSITNGGMSFSWTRQDTNFSLIPIDRTNGFLFYPKMRTPPGKLSNIDVLCAFPNDGFTFMRDQQGCGIISYQPDVSRPCELQGITTAAQWFAMWEAAFDKMAETCAFNVRPNAQDQADRFMQMILAKEMIPDWAWVQWNELRLATWPQGVGKDLPIIAWFYGEGDAAGLAGAQTDQQKYFDMYGQAIPIVRITLPPAKGGRAKFSYSDDDQAVHDKVAGR</sequence>
<organism evidence="3 4">
    <name type="scientific">Pandoraea captiosa</name>
    <dbReference type="NCBI Taxonomy" id="2508302"/>
    <lineage>
        <taxon>Bacteria</taxon>
        <taxon>Pseudomonadati</taxon>
        <taxon>Pseudomonadota</taxon>
        <taxon>Betaproteobacteria</taxon>
        <taxon>Burkholderiales</taxon>
        <taxon>Burkholderiaceae</taxon>
        <taxon>Pandoraea</taxon>
    </lineage>
</organism>
<dbReference type="EMBL" id="CABPSQ010000004">
    <property type="protein sequence ID" value="VVE68475.1"/>
    <property type="molecule type" value="Genomic_DNA"/>
</dbReference>
<gene>
    <name evidence="3" type="ORF">PCA31118_02918</name>
</gene>
<feature type="signal peptide" evidence="2">
    <location>
        <begin position="1"/>
        <end position="23"/>
    </location>
</feature>
<reference evidence="3 4" key="1">
    <citation type="submission" date="2019-08" db="EMBL/GenBank/DDBJ databases">
        <authorList>
            <person name="Peeters C."/>
        </authorList>
    </citation>
    <scope>NUCLEOTIDE SEQUENCE [LARGE SCALE GENOMIC DNA]</scope>
    <source>
        <strain evidence="3 4">LMG 31118</strain>
    </source>
</reference>
<dbReference type="RefSeq" id="WP_150625876.1">
    <property type="nucleotide sequence ID" value="NZ_CABPSQ010000004.1"/>
</dbReference>
<dbReference type="AlphaFoldDB" id="A0A5E5A7G1"/>
<evidence type="ECO:0000313" key="4">
    <source>
        <dbReference type="Proteomes" id="UP000414136"/>
    </source>
</evidence>
<protein>
    <recommendedName>
        <fullName evidence="5">Halovibrin HvnA</fullName>
    </recommendedName>
</protein>
<evidence type="ECO:0008006" key="5">
    <source>
        <dbReference type="Google" id="ProtNLM"/>
    </source>
</evidence>
<dbReference type="OrthoDB" id="9029270at2"/>
<evidence type="ECO:0000256" key="1">
    <source>
        <dbReference type="SAM" id="MobiDB-lite"/>
    </source>
</evidence>
<dbReference type="PROSITE" id="PS51257">
    <property type="entry name" value="PROKAR_LIPOPROTEIN"/>
    <property type="match status" value="1"/>
</dbReference>
<keyword evidence="4" id="KW-1185">Reference proteome</keyword>
<evidence type="ECO:0000313" key="3">
    <source>
        <dbReference type="EMBL" id="VVE68475.1"/>
    </source>
</evidence>
<feature type="region of interest" description="Disordered" evidence="1">
    <location>
        <begin position="27"/>
        <end position="49"/>
    </location>
</feature>
<feature type="chain" id="PRO_5022802407" description="Halovibrin HvnA" evidence="2">
    <location>
        <begin position="24"/>
        <end position="325"/>
    </location>
</feature>
<dbReference type="Proteomes" id="UP000414136">
    <property type="component" value="Unassembled WGS sequence"/>
</dbReference>
<name>A0A5E5A7G1_9BURK</name>
<proteinExistence type="predicted"/>
<keyword evidence="2" id="KW-0732">Signal</keyword>